<dbReference type="Proteomes" id="UP000777438">
    <property type="component" value="Unassembled WGS sequence"/>
</dbReference>
<comment type="caution">
    <text evidence="1">The sequence shown here is derived from an EMBL/GenBank/DDBJ whole genome shotgun (WGS) entry which is preliminary data.</text>
</comment>
<dbReference type="OrthoDB" id="4917073at2759"/>
<dbReference type="EMBL" id="JAGPYM010000022">
    <property type="protein sequence ID" value="KAH6883845.1"/>
    <property type="molecule type" value="Genomic_DNA"/>
</dbReference>
<dbReference type="AlphaFoldDB" id="A0A9P8VXT7"/>
<feature type="non-terminal residue" evidence="1">
    <location>
        <position position="1"/>
    </location>
</feature>
<accession>A0A9P8VXT7</accession>
<protein>
    <submittedName>
        <fullName evidence="1">Uncharacterized protein</fullName>
    </submittedName>
</protein>
<gene>
    <name evidence="1" type="ORF">B0T10DRAFT_579901</name>
</gene>
<organism evidence="1 2">
    <name type="scientific">Thelonectria olida</name>
    <dbReference type="NCBI Taxonomy" id="1576542"/>
    <lineage>
        <taxon>Eukaryota</taxon>
        <taxon>Fungi</taxon>
        <taxon>Dikarya</taxon>
        <taxon>Ascomycota</taxon>
        <taxon>Pezizomycotina</taxon>
        <taxon>Sordariomycetes</taxon>
        <taxon>Hypocreomycetidae</taxon>
        <taxon>Hypocreales</taxon>
        <taxon>Nectriaceae</taxon>
        <taxon>Thelonectria</taxon>
    </lineage>
</organism>
<evidence type="ECO:0000313" key="2">
    <source>
        <dbReference type="Proteomes" id="UP000777438"/>
    </source>
</evidence>
<evidence type="ECO:0000313" key="1">
    <source>
        <dbReference type="EMBL" id="KAH6883845.1"/>
    </source>
</evidence>
<keyword evidence="2" id="KW-1185">Reference proteome</keyword>
<reference evidence="1 2" key="1">
    <citation type="journal article" date="2021" name="Nat. Commun.">
        <title>Genetic determinants of endophytism in the Arabidopsis root mycobiome.</title>
        <authorList>
            <person name="Mesny F."/>
            <person name="Miyauchi S."/>
            <person name="Thiergart T."/>
            <person name="Pickel B."/>
            <person name="Atanasova L."/>
            <person name="Karlsson M."/>
            <person name="Huettel B."/>
            <person name="Barry K.W."/>
            <person name="Haridas S."/>
            <person name="Chen C."/>
            <person name="Bauer D."/>
            <person name="Andreopoulos W."/>
            <person name="Pangilinan J."/>
            <person name="LaButti K."/>
            <person name="Riley R."/>
            <person name="Lipzen A."/>
            <person name="Clum A."/>
            <person name="Drula E."/>
            <person name="Henrissat B."/>
            <person name="Kohler A."/>
            <person name="Grigoriev I.V."/>
            <person name="Martin F.M."/>
            <person name="Hacquard S."/>
        </authorList>
    </citation>
    <scope>NUCLEOTIDE SEQUENCE [LARGE SCALE GENOMIC DNA]</scope>
    <source>
        <strain evidence="1 2">MPI-CAGE-CH-0241</strain>
    </source>
</reference>
<sequence length="173" mass="19531">YTGLKVVNGAEFSAADIVPDPKYPRYHLADDVTIHFGPPLGILLQSNETKGVAIPGLPTGMILIRPISFSLSPIDRHFKSLSAKCTRRGLLAVTAFVITDYKAQSKTFPQVLLELRGNRIINGQPSRCDFTSLYVQLSRCRTMKGIKLYERFCPETVRTIIRMQVPYFLDRRK</sequence>
<proteinExistence type="predicted"/>
<name>A0A9P8VXT7_9HYPO</name>